<sequence length="498" mass="55064">MRTTCQLALCARAYARGERDMEDSGSVPPSASASAATPTSAPADPTTLEHLDENQVRKAVEALLAHCRSRKSNNALLLNEKENLFLMVVLWKIPEKELRIKLYLPHSTLSDLAEICLFTKDELKSSEETERFYRKLLKKHGIKTISRIIPFQALKTEYKAYEAKLRLLGSFDFFLADERIRRLLPSHIGRHFYQRKKVPVPVNLLAKNLSKEISSCLGGTVLNISKSGSCSSIRIGHTGMQIQDITENIIAVAENLARKLPEKWQSVKLLFVKTEKSVSLPIFSSFVSCVDESSKVSFHEVRRRVEGARSREKQKKKNRKLKRKAQNAAESILSLDDLLPASVTGVPVKGSEARKKRTGRVKGRSKVTDEAEDEIPQLVPIADTPAKENSEILKNTTGKKSPKKNPGPNIPGGKKRKVLAAGEASTAAEPGAPGKGPEKKLKMEPKAKDRSASLGKKDQRQTPKKPEAKFFANSRNSAKKAPNTPKQGPKAPKVAQST</sequence>
<name>A0AC58LHC3_CASCN</name>
<dbReference type="RefSeq" id="XP_073916542.1">
    <property type="nucleotide sequence ID" value="XM_074060441.1"/>
</dbReference>
<evidence type="ECO:0000313" key="2">
    <source>
        <dbReference type="RefSeq" id="XP_073916542.1"/>
    </source>
</evidence>
<reference evidence="2" key="1">
    <citation type="submission" date="2025-08" db="UniProtKB">
        <authorList>
            <consortium name="RefSeq"/>
        </authorList>
    </citation>
    <scope>IDENTIFICATION</scope>
</reference>
<keyword evidence="1" id="KW-1185">Reference proteome</keyword>
<proteinExistence type="predicted"/>
<dbReference type="Proteomes" id="UP001732720">
    <property type="component" value="Chromosome 17"/>
</dbReference>
<organism evidence="1 2">
    <name type="scientific">Castor canadensis</name>
    <name type="common">American beaver</name>
    <dbReference type="NCBI Taxonomy" id="51338"/>
    <lineage>
        <taxon>Eukaryota</taxon>
        <taxon>Metazoa</taxon>
        <taxon>Chordata</taxon>
        <taxon>Craniata</taxon>
        <taxon>Vertebrata</taxon>
        <taxon>Euteleostomi</taxon>
        <taxon>Mammalia</taxon>
        <taxon>Eutheria</taxon>
        <taxon>Euarchontoglires</taxon>
        <taxon>Glires</taxon>
        <taxon>Rodentia</taxon>
        <taxon>Castorimorpha</taxon>
        <taxon>Castoridae</taxon>
        <taxon>Castor</taxon>
    </lineage>
</organism>
<evidence type="ECO:0000313" key="1">
    <source>
        <dbReference type="Proteomes" id="UP001732720"/>
    </source>
</evidence>
<protein>
    <submittedName>
        <fullName evidence="2">Ribosomal L1 domain-containing protein 1</fullName>
    </submittedName>
</protein>
<gene>
    <name evidence="2" type="primary">Rsl1d1</name>
</gene>
<accession>A0AC58LHC3</accession>